<protein>
    <recommendedName>
        <fullName evidence="3">Transposase Tc1-like domain-containing protein</fullName>
    </recommendedName>
</protein>
<evidence type="ECO:0008006" key="3">
    <source>
        <dbReference type="Google" id="ProtNLM"/>
    </source>
</evidence>
<proteinExistence type="predicted"/>
<reference evidence="1 2" key="1">
    <citation type="journal article" date="2018" name="Sci. Rep.">
        <title>Comparative genomics provides insights into the lifestyle and reveals functional heterogeneity of dark septate endophytic fungi.</title>
        <authorList>
            <person name="Knapp D.G."/>
            <person name="Nemeth J.B."/>
            <person name="Barry K."/>
            <person name="Hainaut M."/>
            <person name="Henrissat B."/>
            <person name="Johnson J."/>
            <person name="Kuo A."/>
            <person name="Lim J.H.P."/>
            <person name="Lipzen A."/>
            <person name="Nolan M."/>
            <person name="Ohm R.A."/>
            <person name="Tamas L."/>
            <person name="Grigoriev I.V."/>
            <person name="Spatafora J.W."/>
            <person name="Nagy L.G."/>
            <person name="Kovacs G.M."/>
        </authorList>
    </citation>
    <scope>NUCLEOTIDE SEQUENCE [LARGE SCALE GENOMIC DNA]</scope>
    <source>
        <strain evidence="1 2">DSE2036</strain>
    </source>
</reference>
<keyword evidence="2" id="KW-1185">Reference proteome</keyword>
<dbReference type="Proteomes" id="UP000244855">
    <property type="component" value="Unassembled WGS sequence"/>
</dbReference>
<dbReference type="InterPro" id="IPR009057">
    <property type="entry name" value="Homeodomain-like_sf"/>
</dbReference>
<gene>
    <name evidence="1" type="ORF">DM02DRAFT_416155</name>
</gene>
<sequence>MAKTPRRRLTRDERLRIHTLYYKAGWKCAQIAYCFGIPERTVERCVKGSVTPDRPRGRKGVLDTPTKSRLIAHATANSEQRRKPWTQIAAELGIHADRRTIHKVFEGERYYRRVATEKPWLSDIHKQNRCFWSNLAVTWPSFIWARIIWSDEATFRLGHEKLYVTRKAEEKYLP</sequence>
<name>A0A2V1CYE4_9PLEO</name>
<dbReference type="AlphaFoldDB" id="A0A2V1CYE4"/>
<dbReference type="InterPro" id="IPR036397">
    <property type="entry name" value="RNaseH_sf"/>
</dbReference>
<dbReference type="GO" id="GO:0003676">
    <property type="term" value="F:nucleic acid binding"/>
    <property type="evidence" value="ECO:0007669"/>
    <property type="project" value="InterPro"/>
</dbReference>
<dbReference type="OrthoDB" id="3783684at2759"/>
<feature type="non-terminal residue" evidence="1">
    <location>
        <position position="174"/>
    </location>
</feature>
<dbReference type="STRING" id="97972.A0A2V1CYE4"/>
<dbReference type="EMBL" id="KZ806155">
    <property type="protein sequence ID" value="PVH90681.1"/>
    <property type="molecule type" value="Genomic_DNA"/>
</dbReference>
<dbReference type="SUPFAM" id="SSF46689">
    <property type="entry name" value="Homeodomain-like"/>
    <property type="match status" value="1"/>
</dbReference>
<evidence type="ECO:0000313" key="1">
    <source>
        <dbReference type="EMBL" id="PVH90681.1"/>
    </source>
</evidence>
<accession>A0A2V1CYE4</accession>
<organism evidence="1 2">
    <name type="scientific">Periconia macrospinosa</name>
    <dbReference type="NCBI Taxonomy" id="97972"/>
    <lineage>
        <taxon>Eukaryota</taxon>
        <taxon>Fungi</taxon>
        <taxon>Dikarya</taxon>
        <taxon>Ascomycota</taxon>
        <taxon>Pezizomycotina</taxon>
        <taxon>Dothideomycetes</taxon>
        <taxon>Pleosporomycetidae</taxon>
        <taxon>Pleosporales</taxon>
        <taxon>Massarineae</taxon>
        <taxon>Periconiaceae</taxon>
        <taxon>Periconia</taxon>
    </lineage>
</organism>
<evidence type="ECO:0000313" key="2">
    <source>
        <dbReference type="Proteomes" id="UP000244855"/>
    </source>
</evidence>
<dbReference type="Gene3D" id="3.30.420.10">
    <property type="entry name" value="Ribonuclease H-like superfamily/Ribonuclease H"/>
    <property type="match status" value="1"/>
</dbReference>